<feature type="transmembrane region" description="Helical" evidence="1">
    <location>
        <begin position="277"/>
        <end position="294"/>
    </location>
</feature>
<feature type="transmembrane region" description="Helical" evidence="1">
    <location>
        <begin position="198"/>
        <end position="217"/>
    </location>
</feature>
<evidence type="ECO:0000259" key="2">
    <source>
        <dbReference type="Pfam" id="PF02517"/>
    </source>
</evidence>
<dbReference type="PANTHER" id="PTHR39430">
    <property type="entry name" value="MEMBRANE-ASSOCIATED PROTEASE-RELATED"/>
    <property type="match status" value="1"/>
</dbReference>
<dbReference type="KEGG" id="chq:AQ619_01965"/>
<feature type="domain" description="CAAX prenyl protease 2/Lysostaphin resistance protein A-like" evidence="2">
    <location>
        <begin position="140"/>
        <end position="234"/>
    </location>
</feature>
<dbReference type="EMBL" id="CP013002">
    <property type="protein sequence ID" value="ALL12225.1"/>
    <property type="molecule type" value="Genomic_DNA"/>
</dbReference>
<dbReference type="AlphaFoldDB" id="A0A0P0NW25"/>
<feature type="transmembrane region" description="Helical" evidence="1">
    <location>
        <begin position="171"/>
        <end position="192"/>
    </location>
</feature>
<reference evidence="3 4" key="1">
    <citation type="submission" date="2015-10" db="EMBL/GenBank/DDBJ databases">
        <title>Conservation of the essential genome among Caulobacter and Brevundimonas species.</title>
        <authorList>
            <person name="Scott D."/>
            <person name="Ely B."/>
        </authorList>
    </citation>
    <scope>NUCLEOTIDE SEQUENCE [LARGE SCALE GENOMIC DNA]</scope>
    <source>
        <strain evidence="3 4">CB4</strain>
    </source>
</reference>
<feature type="transmembrane region" description="Helical" evidence="1">
    <location>
        <begin position="222"/>
        <end position="242"/>
    </location>
</feature>
<evidence type="ECO:0000256" key="1">
    <source>
        <dbReference type="SAM" id="Phobius"/>
    </source>
</evidence>
<keyword evidence="1" id="KW-0812">Transmembrane</keyword>
<dbReference type="OrthoDB" id="193898at2"/>
<dbReference type="GO" id="GO:0080120">
    <property type="term" value="P:CAAX-box protein maturation"/>
    <property type="evidence" value="ECO:0007669"/>
    <property type="project" value="UniProtKB-ARBA"/>
</dbReference>
<proteinExistence type="predicted"/>
<organism evidence="3 4">
    <name type="scientific">Caulobacter henricii</name>
    <dbReference type="NCBI Taxonomy" id="69395"/>
    <lineage>
        <taxon>Bacteria</taxon>
        <taxon>Pseudomonadati</taxon>
        <taxon>Pseudomonadota</taxon>
        <taxon>Alphaproteobacteria</taxon>
        <taxon>Caulobacterales</taxon>
        <taxon>Caulobacteraceae</taxon>
        <taxon>Caulobacter</taxon>
    </lineage>
</organism>
<keyword evidence="4" id="KW-1185">Reference proteome</keyword>
<keyword evidence="1" id="KW-0472">Membrane</keyword>
<dbReference type="Proteomes" id="UP000056905">
    <property type="component" value="Chromosome"/>
</dbReference>
<feature type="transmembrane region" description="Helical" evidence="1">
    <location>
        <begin position="101"/>
        <end position="124"/>
    </location>
</feature>
<sequence length="310" mass="33077">MKQIELYAARTSRHRRTWTAAAIPLIVLFFIAGQLLTIFGILKPMGFHQADLATQWQPLTIQLLGFGFTALLILAWAWLFERRSPATLGLNGDALLRYGRGLLVGAGFLFAAIGLACALGGYRIEGFGVWSGPTLALFLPILCIFGGFMIQGATEELMLRGWLMQLVASRHGLVIAVIINSLIFALLHAGNIEPSPELALALVNLVLFAVMISLYAIKEGSLWGVCAWHSIWNTLLGVGFGLDVSGGKIAVQSLVVDLAPAQGAAWWLTGGAFGPEASVATSIVLLAGVVYFLVTGTLRQGARYSAPGLG</sequence>
<gene>
    <name evidence="3" type="ORF">AQ619_01965</name>
</gene>
<feature type="transmembrane region" description="Helical" evidence="1">
    <location>
        <begin position="61"/>
        <end position="80"/>
    </location>
</feature>
<dbReference type="STRING" id="69395.AQ619_01965"/>
<evidence type="ECO:0000313" key="4">
    <source>
        <dbReference type="Proteomes" id="UP000056905"/>
    </source>
</evidence>
<feature type="transmembrane region" description="Helical" evidence="1">
    <location>
        <begin position="130"/>
        <end position="150"/>
    </location>
</feature>
<dbReference type="GO" id="GO:0004175">
    <property type="term" value="F:endopeptidase activity"/>
    <property type="evidence" value="ECO:0007669"/>
    <property type="project" value="UniProtKB-ARBA"/>
</dbReference>
<dbReference type="RefSeq" id="WP_062143525.1">
    <property type="nucleotide sequence ID" value="NZ_CP013002.1"/>
</dbReference>
<dbReference type="Pfam" id="PF02517">
    <property type="entry name" value="Rce1-like"/>
    <property type="match status" value="1"/>
</dbReference>
<keyword evidence="1" id="KW-1133">Transmembrane helix</keyword>
<name>A0A0P0NW25_9CAUL</name>
<dbReference type="InterPro" id="IPR003675">
    <property type="entry name" value="Rce1/LyrA-like_dom"/>
</dbReference>
<dbReference type="PANTHER" id="PTHR39430:SF1">
    <property type="entry name" value="PROTEASE"/>
    <property type="match status" value="1"/>
</dbReference>
<evidence type="ECO:0000313" key="3">
    <source>
        <dbReference type="EMBL" id="ALL12225.1"/>
    </source>
</evidence>
<protein>
    <submittedName>
        <fullName evidence="3">Abortive phage infection protein</fullName>
    </submittedName>
</protein>
<feature type="transmembrane region" description="Helical" evidence="1">
    <location>
        <begin position="21"/>
        <end position="41"/>
    </location>
</feature>
<accession>A0A0P0NW25</accession>